<evidence type="ECO:0000256" key="2">
    <source>
        <dbReference type="ARBA" id="ARBA00023015"/>
    </source>
</evidence>
<keyword evidence="8" id="KW-1185">Reference proteome</keyword>
<dbReference type="PANTHER" id="PTHR43133">
    <property type="entry name" value="RNA POLYMERASE ECF-TYPE SIGMA FACTO"/>
    <property type="match status" value="1"/>
</dbReference>
<dbReference type="KEGG" id="hyj:FHG12_09960"/>
<dbReference type="AlphaFoldDB" id="A0A5B8A120"/>
<dbReference type="InterPro" id="IPR013324">
    <property type="entry name" value="RNA_pol_sigma_r3/r4-like"/>
</dbReference>
<dbReference type="GO" id="GO:0016987">
    <property type="term" value="F:sigma factor activity"/>
    <property type="evidence" value="ECO:0007669"/>
    <property type="project" value="UniProtKB-KW"/>
</dbReference>
<dbReference type="GO" id="GO:0003677">
    <property type="term" value="F:DNA binding"/>
    <property type="evidence" value="ECO:0007669"/>
    <property type="project" value="InterPro"/>
</dbReference>
<organism evidence="7 8">
    <name type="scientific">Hymenobacter jejuensis</name>
    <dbReference type="NCBI Taxonomy" id="2502781"/>
    <lineage>
        <taxon>Bacteria</taxon>
        <taxon>Pseudomonadati</taxon>
        <taxon>Bacteroidota</taxon>
        <taxon>Cytophagia</taxon>
        <taxon>Cytophagales</taxon>
        <taxon>Hymenobacteraceae</taxon>
        <taxon>Hymenobacter</taxon>
    </lineage>
</organism>
<dbReference type="Gene3D" id="1.10.10.10">
    <property type="entry name" value="Winged helix-like DNA-binding domain superfamily/Winged helix DNA-binding domain"/>
    <property type="match status" value="1"/>
</dbReference>
<keyword evidence="2" id="KW-0805">Transcription regulation</keyword>
<dbReference type="InterPro" id="IPR013249">
    <property type="entry name" value="RNA_pol_sigma70_r4_t2"/>
</dbReference>
<evidence type="ECO:0000256" key="4">
    <source>
        <dbReference type="ARBA" id="ARBA00023163"/>
    </source>
</evidence>
<evidence type="ECO:0000259" key="5">
    <source>
        <dbReference type="Pfam" id="PF04542"/>
    </source>
</evidence>
<evidence type="ECO:0000256" key="1">
    <source>
        <dbReference type="ARBA" id="ARBA00010641"/>
    </source>
</evidence>
<protein>
    <submittedName>
        <fullName evidence="7">Sigma-70 family RNA polymerase sigma factor</fullName>
    </submittedName>
</protein>
<sequence length="200" mass="22857">MSTEPDERALLQAVAAGNRVAFTCLYSAHLNDLFRYATLFVGSTEEAEEIIQEVFVRIWDRRETLPHLASFKAYAYQVAKNLVVDYWRQQKRQVTAHKRLQAFTTAPEFADAALIYQQDYQMAQQAIAQLPLKRKQIFLMRTQEELSLDEIAQQLSISKSVVKKQLYAATAFVKAYLHQHSDLSVGALCVLTLLETVNLN</sequence>
<evidence type="ECO:0000313" key="8">
    <source>
        <dbReference type="Proteomes" id="UP000305398"/>
    </source>
</evidence>
<feature type="domain" description="RNA polymerase sigma factor 70 region 4 type 2" evidence="6">
    <location>
        <begin position="121"/>
        <end position="169"/>
    </location>
</feature>
<dbReference type="PANTHER" id="PTHR43133:SF46">
    <property type="entry name" value="RNA POLYMERASE SIGMA-70 FACTOR ECF SUBFAMILY"/>
    <property type="match status" value="1"/>
</dbReference>
<name>A0A5B8A120_9BACT</name>
<dbReference type="SUPFAM" id="SSF88659">
    <property type="entry name" value="Sigma3 and sigma4 domains of RNA polymerase sigma factors"/>
    <property type="match status" value="1"/>
</dbReference>
<feature type="domain" description="RNA polymerase sigma-70 region 2" evidence="5">
    <location>
        <begin position="25"/>
        <end position="92"/>
    </location>
</feature>
<dbReference type="Pfam" id="PF04542">
    <property type="entry name" value="Sigma70_r2"/>
    <property type="match status" value="1"/>
</dbReference>
<dbReference type="InterPro" id="IPR014284">
    <property type="entry name" value="RNA_pol_sigma-70_dom"/>
</dbReference>
<dbReference type="InterPro" id="IPR036388">
    <property type="entry name" value="WH-like_DNA-bd_sf"/>
</dbReference>
<dbReference type="Gene3D" id="1.10.1740.10">
    <property type="match status" value="1"/>
</dbReference>
<dbReference type="RefSeq" id="WP_139515591.1">
    <property type="nucleotide sequence ID" value="NZ_CP040896.1"/>
</dbReference>
<reference evidence="7 8" key="1">
    <citation type="submission" date="2019-06" db="EMBL/GenBank/DDBJ databases">
        <authorList>
            <person name="Srinivasan S."/>
        </authorList>
    </citation>
    <scope>NUCLEOTIDE SEQUENCE [LARGE SCALE GENOMIC DNA]</scope>
    <source>
        <strain evidence="7 8">17J68-5</strain>
    </source>
</reference>
<gene>
    <name evidence="7" type="ORF">FHG12_09960</name>
</gene>
<accession>A0A5B8A120</accession>
<proteinExistence type="inferred from homology"/>
<evidence type="ECO:0000259" key="6">
    <source>
        <dbReference type="Pfam" id="PF08281"/>
    </source>
</evidence>
<dbReference type="NCBIfam" id="TIGR02937">
    <property type="entry name" value="sigma70-ECF"/>
    <property type="match status" value="1"/>
</dbReference>
<dbReference type="Proteomes" id="UP000305398">
    <property type="component" value="Chromosome"/>
</dbReference>
<dbReference type="Pfam" id="PF08281">
    <property type="entry name" value="Sigma70_r4_2"/>
    <property type="match status" value="1"/>
</dbReference>
<dbReference type="EMBL" id="CP040896">
    <property type="protein sequence ID" value="QDA60415.1"/>
    <property type="molecule type" value="Genomic_DNA"/>
</dbReference>
<dbReference type="InterPro" id="IPR007627">
    <property type="entry name" value="RNA_pol_sigma70_r2"/>
</dbReference>
<dbReference type="GO" id="GO:0006352">
    <property type="term" value="P:DNA-templated transcription initiation"/>
    <property type="evidence" value="ECO:0007669"/>
    <property type="project" value="InterPro"/>
</dbReference>
<evidence type="ECO:0000313" key="7">
    <source>
        <dbReference type="EMBL" id="QDA60415.1"/>
    </source>
</evidence>
<dbReference type="OrthoDB" id="1524077at2"/>
<evidence type="ECO:0000256" key="3">
    <source>
        <dbReference type="ARBA" id="ARBA00023082"/>
    </source>
</evidence>
<dbReference type="InterPro" id="IPR039425">
    <property type="entry name" value="RNA_pol_sigma-70-like"/>
</dbReference>
<keyword evidence="3" id="KW-0731">Sigma factor</keyword>
<comment type="similarity">
    <text evidence="1">Belongs to the sigma-70 factor family. ECF subfamily.</text>
</comment>
<keyword evidence="4" id="KW-0804">Transcription</keyword>
<dbReference type="SUPFAM" id="SSF88946">
    <property type="entry name" value="Sigma2 domain of RNA polymerase sigma factors"/>
    <property type="match status" value="1"/>
</dbReference>
<dbReference type="InterPro" id="IPR013325">
    <property type="entry name" value="RNA_pol_sigma_r2"/>
</dbReference>